<dbReference type="InterPro" id="IPR036024">
    <property type="entry name" value="Somatomedin_B-like_dom_sf"/>
</dbReference>
<dbReference type="AlphaFoldDB" id="A0A672I3E1"/>
<keyword evidence="3 7" id="KW-0732">Signal</keyword>
<dbReference type="PANTHER" id="PTHR22917:SF8">
    <property type="entry name" value="PROTEOGLYCAN 4 ISOFORM X1"/>
    <property type="match status" value="1"/>
</dbReference>
<keyword evidence="10" id="KW-1185">Reference proteome</keyword>
<evidence type="ECO:0000256" key="7">
    <source>
        <dbReference type="SAM" id="SignalP"/>
    </source>
</evidence>
<feature type="domain" description="SMB" evidence="8">
    <location>
        <begin position="19"/>
        <end position="63"/>
    </location>
</feature>
<comment type="subcellular location">
    <subcellularLocation>
        <location evidence="1">Secreted</location>
    </subcellularLocation>
</comment>
<name>A0A672I3E1_SALFA</name>
<protein>
    <submittedName>
        <fullName evidence="9">Proteoglycan 4a</fullName>
    </submittedName>
</protein>
<evidence type="ECO:0000256" key="3">
    <source>
        <dbReference type="ARBA" id="ARBA00022729"/>
    </source>
</evidence>
<evidence type="ECO:0000256" key="5">
    <source>
        <dbReference type="ARBA" id="ARBA00023157"/>
    </source>
</evidence>
<dbReference type="SUPFAM" id="SSF90188">
    <property type="entry name" value="Somatomedin B domain"/>
    <property type="match status" value="2"/>
</dbReference>
<evidence type="ECO:0000256" key="2">
    <source>
        <dbReference type="ARBA" id="ARBA00022525"/>
    </source>
</evidence>
<dbReference type="Proteomes" id="UP000472267">
    <property type="component" value="Chromosome 18"/>
</dbReference>
<keyword evidence="2" id="KW-0964">Secreted</keyword>
<dbReference type="OMA" id="GDIMQRF"/>
<dbReference type="InterPro" id="IPR018487">
    <property type="entry name" value="Hemopexin-like_repeat"/>
</dbReference>
<dbReference type="InterPro" id="IPR051298">
    <property type="entry name" value="Heme_transport/Cell_adhesion"/>
</dbReference>
<dbReference type="SMART" id="SM00201">
    <property type="entry name" value="SO"/>
    <property type="match status" value="2"/>
</dbReference>
<dbReference type="InterPro" id="IPR020436">
    <property type="entry name" value="SMB_chordata"/>
</dbReference>
<dbReference type="GO" id="GO:0005615">
    <property type="term" value="C:extracellular space"/>
    <property type="evidence" value="ECO:0007669"/>
    <property type="project" value="TreeGrafter"/>
</dbReference>
<keyword evidence="5" id="KW-1015">Disulfide bond</keyword>
<reference evidence="9" key="2">
    <citation type="submission" date="2025-08" db="UniProtKB">
        <authorList>
            <consortium name="Ensembl"/>
        </authorList>
    </citation>
    <scope>IDENTIFICATION</scope>
</reference>
<dbReference type="Gene3D" id="4.10.410.20">
    <property type="match status" value="2"/>
</dbReference>
<dbReference type="InParanoid" id="A0A672I3E1"/>
<evidence type="ECO:0000256" key="6">
    <source>
        <dbReference type="PROSITE-ProRule" id="PRU01011"/>
    </source>
</evidence>
<evidence type="ECO:0000259" key="8">
    <source>
        <dbReference type="PROSITE" id="PS50958"/>
    </source>
</evidence>
<reference evidence="9" key="1">
    <citation type="submission" date="2019-06" db="EMBL/GenBank/DDBJ databases">
        <authorList>
            <consortium name="Wellcome Sanger Institute Data Sharing"/>
        </authorList>
    </citation>
    <scope>NUCLEOTIDE SEQUENCE [LARGE SCALE GENOMIC DNA]</scope>
</reference>
<dbReference type="PROSITE" id="PS51642">
    <property type="entry name" value="HEMOPEXIN_2"/>
    <property type="match status" value="1"/>
</dbReference>
<dbReference type="Pfam" id="PF01033">
    <property type="entry name" value="Somatomedin_B"/>
    <property type="match status" value="2"/>
</dbReference>
<feature type="domain" description="SMB" evidence="8">
    <location>
        <begin position="64"/>
        <end position="103"/>
    </location>
</feature>
<feature type="repeat" description="Hemopexin" evidence="6">
    <location>
        <begin position="214"/>
        <end position="262"/>
    </location>
</feature>
<dbReference type="GO" id="GO:0006955">
    <property type="term" value="P:immune response"/>
    <property type="evidence" value="ECO:0007669"/>
    <property type="project" value="InterPro"/>
</dbReference>
<dbReference type="GO" id="GO:0005044">
    <property type="term" value="F:scavenger receptor activity"/>
    <property type="evidence" value="ECO:0007669"/>
    <property type="project" value="InterPro"/>
</dbReference>
<dbReference type="Pfam" id="PF00045">
    <property type="entry name" value="Hemopexin"/>
    <property type="match status" value="1"/>
</dbReference>
<organism evidence="9 10">
    <name type="scientific">Salarias fasciatus</name>
    <name type="common">Jewelled blenny</name>
    <name type="synonym">Blennius fasciatus</name>
    <dbReference type="NCBI Taxonomy" id="181472"/>
    <lineage>
        <taxon>Eukaryota</taxon>
        <taxon>Metazoa</taxon>
        <taxon>Chordata</taxon>
        <taxon>Craniata</taxon>
        <taxon>Vertebrata</taxon>
        <taxon>Euteleostomi</taxon>
        <taxon>Actinopterygii</taxon>
        <taxon>Neopterygii</taxon>
        <taxon>Teleostei</taxon>
        <taxon>Neoteleostei</taxon>
        <taxon>Acanthomorphata</taxon>
        <taxon>Ovalentaria</taxon>
        <taxon>Blenniimorphae</taxon>
        <taxon>Blenniiformes</taxon>
        <taxon>Blennioidei</taxon>
        <taxon>Blenniidae</taxon>
        <taxon>Salariinae</taxon>
        <taxon>Salarias</taxon>
    </lineage>
</organism>
<dbReference type="GO" id="GO:0030247">
    <property type="term" value="F:polysaccharide binding"/>
    <property type="evidence" value="ECO:0007669"/>
    <property type="project" value="InterPro"/>
</dbReference>
<dbReference type="SUPFAM" id="SSF50923">
    <property type="entry name" value="Hemopexin-like domain"/>
    <property type="match status" value="1"/>
</dbReference>
<reference evidence="9" key="3">
    <citation type="submission" date="2025-09" db="UniProtKB">
        <authorList>
            <consortium name="Ensembl"/>
        </authorList>
    </citation>
    <scope>IDENTIFICATION</scope>
</reference>
<dbReference type="Gene3D" id="2.110.10.10">
    <property type="entry name" value="Hemopexin-like domain"/>
    <property type="match status" value="1"/>
</dbReference>
<accession>A0A672I3E1</accession>
<feature type="chain" id="PRO_5025452087" evidence="7">
    <location>
        <begin position="20"/>
        <end position="418"/>
    </location>
</feature>
<dbReference type="InterPro" id="IPR036375">
    <property type="entry name" value="Hemopexin-like_dom_sf"/>
</dbReference>
<dbReference type="PANTHER" id="PTHR22917">
    <property type="entry name" value="HEMOPEXIN DOMAIN-CONTAINING PROTEIN"/>
    <property type="match status" value="1"/>
</dbReference>
<dbReference type="PROSITE" id="PS50958">
    <property type="entry name" value="SMB_2"/>
    <property type="match status" value="2"/>
</dbReference>
<dbReference type="Ensembl" id="ENSSFAT00005037468.1">
    <property type="protein sequence ID" value="ENSSFAP00005036113.1"/>
    <property type="gene ID" value="ENSSFAG00005018253.1"/>
</dbReference>
<proteinExistence type="predicted"/>
<dbReference type="PRINTS" id="PR00022">
    <property type="entry name" value="SOMATOMEDINB"/>
</dbReference>
<dbReference type="PROSITE" id="PS00524">
    <property type="entry name" value="SMB_1"/>
    <property type="match status" value="2"/>
</dbReference>
<dbReference type="SMART" id="SM00120">
    <property type="entry name" value="HX"/>
    <property type="match status" value="2"/>
</dbReference>
<sequence length="418" mass="45534">FSALWLLWLLLDQVHILKSVSSCSGRCGEIFTRGKQCKCDFSCLQHNECCQDFEAVCTTARSCQGRCGEAFKRGQLCECDPMCAVYNTCCQDYQQQCETYEHLPTFFDVHLYCRLFTDARVSVSQPNTLLPQRASTSGLSPLIAFVVQTNVCLYVAVTGRLDDLHLCSNSPINGLTALSNGTILIFKGELFWAVDPVTRLVGRPQSITDTLGVASPIDTVFTRPNCQRNTYIIKGDQYWRLDGNLVLEPGFPKPLANEFPGLTGGISAALAVPATSGRAETVFFFRNGFTKDPPHSPLILSTLPSLSHSEVLLSGEINIKMALKGFPTPVTSALSLENPQVGNGYQYYVFSGPLFFSVHISGNLPALVKPGPSAVFSPIFSPATVPAAPLTDAQNPNPNPNPNPLLPANSIMVWLRCA</sequence>
<keyword evidence="4" id="KW-0677">Repeat</keyword>
<feature type="signal peptide" evidence="7">
    <location>
        <begin position="1"/>
        <end position="19"/>
    </location>
</feature>
<dbReference type="InterPro" id="IPR001212">
    <property type="entry name" value="Somatomedin_B_dom"/>
</dbReference>
<evidence type="ECO:0000313" key="9">
    <source>
        <dbReference type="Ensembl" id="ENSSFAP00005036113.1"/>
    </source>
</evidence>
<evidence type="ECO:0000256" key="4">
    <source>
        <dbReference type="ARBA" id="ARBA00022737"/>
    </source>
</evidence>
<evidence type="ECO:0000313" key="10">
    <source>
        <dbReference type="Proteomes" id="UP000472267"/>
    </source>
</evidence>
<evidence type="ECO:0000256" key="1">
    <source>
        <dbReference type="ARBA" id="ARBA00004613"/>
    </source>
</evidence>